<protein>
    <recommendedName>
        <fullName evidence="4">DUF1308 domain-containing protein</fullName>
    </recommendedName>
</protein>
<proteinExistence type="predicted"/>
<keyword evidence="3" id="KW-1185">Reference proteome</keyword>
<organism evidence="2 3">
    <name type="scientific">Cylindrodendrum hubeiense</name>
    <dbReference type="NCBI Taxonomy" id="595255"/>
    <lineage>
        <taxon>Eukaryota</taxon>
        <taxon>Fungi</taxon>
        <taxon>Dikarya</taxon>
        <taxon>Ascomycota</taxon>
        <taxon>Pezizomycotina</taxon>
        <taxon>Sordariomycetes</taxon>
        <taxon>Hypocreomycetidae</taxon>
        <taxon>Hypocreales</taxon>
        <taxon>Nectriaceae</taxon>
        <taxon>Cylindrodendrum</taxon>
    </lineage>
</organism>
<name>A0A9P5GX31_9HYPO</name>
<dbReference type="AlphaFoldDB" id="A0A9P5GX31"/>
<dbReference type="EMBL" id="JAANBB010000455">
    <property type="protein sequence ID" value="KAF7542345.1"/>
    <property type="molecule type" value="Genomic_DNA"/>
</dbReference>
<feature type="region of interest" description="Disordered" evidence="1">
    <location>
        <begin position="1"/>
        <end position="20"/>
    </location>
</feature>
<feature type="region of interest" description="Disordered" evidence="1">
    <location>
        <begin position="518"/>
        <end position="538"/>
    </location>
</feature>
<evidence type="ECO:0000313" key="3">
    <source>
        <dbReference type="Proteomes" id="UP000722485"/>
    </source>
</evidence>
<dbReference type="Proteomes" id="UP000722485">
    <property type="component" value="Unassembled WGS sequence"/>
</dbReference>
<reference evidence="2" key="1">
    <citation type="submission" date="2020-03" db="EMBL/GenBank/DDBJ databases">
        <title>Draft Genome Sequence of Cylindrodendrum hubeiense.</title>
        <authorList>
            <person name="Buettner E."/>
            <person name="Kellner H."/>
        </authorList>
    </citation>
    <scope>NUCLEOTIDE SEQUENCE</scope>
    <source>
        <strain evidence="2">IHI 201604</strain>
    </source>
</reference>
<dbReference type="PANTHER" id="PTHR13379">
    <property type="entry name" value="UNCHARACTERIZED DUF1308"/>
    <property type="match status" value="1"/>
</dbReference>
<gene>
    <name evidence="2" type="ORF">G7Z17_g11648</name>
</gene>
<accession>A0A9P5GX31</accession>
<evidence type="ECO:0000256" key="1">
    <source>
        <dbReference type="SAM" id="MobiDB-lite"/>
    </source>
</evidence>
<dbReference type="OrthoDB" id="441890at2759"/>
<evidence type="ECO:0000313" key="2">
    <source>
        <dbReference type="EMBL" id="KAF7542345.1"/>
    </source>
</evidence>
<dbReference type="PANTHER" id="PTHR13379:SF0">
    <property type="entry name" value="UPF0415 PROTEIN C7ORF25"/>
    <property type="match status" value="1"/>
</dbReference>
<comment type="caution">
    <text evidence="2">The sequence shown here is derived from an EMBL/GenBank/DDBJ whole genome shotgun (WGS) entry which is preliminary data.</text>
</comment>
<sequence length="538" mass="60866">MAVSEAQDPSAESAMRQSRMLESARKHTELVDVCVREVEALIARLQPRLSPLLSTGLPTYVRTLQREHVLLRDLATELASPNIADEALKLQDRRLEASVNVTSRGVAQWERLKRSRRFVAVNQAFQGSSRDDRRSEVAKLDVAGREKQKMHRILKEQGRVEVDVVEGGREWIAVKTVQRDRLARQLTDCGWAWGEHEMGDRVDEDEWDDVPLAKFVKRLIAAARMNRHEYRFPKIRLILSSLSRADDEIDIFINQLAHIDPLVEVLLEYQEGSFMSTPPPPLDAALDNLVGDELEDLTPTLNLDHTILIDLISDLTHSSLEPQAWQAPSTSSQIEEENRHEGGLMARTLYPVLAGRRIVCTSEAAEHFHHVLKNVGTETERERGRLLVPWGDETRSMSTKDIRDRFQQLSIHHLPDDVQVPVETVPEPWDMPAISQAVSRGVLPRVALDVAEASAFKSSKLSIFIYGWAAGVATVTSNKEVRRQVRAWVKINARSEDDIGPLIWTLQVTRNLLAKNASPRPGWHVKGRESDDDDDDDE</sequence>
<evidence type="ECO:0008006" key="4">
    <source>
        <dbReference type="Google" id="ProtNLM"/>
    </source>
</evidence>